<dbReference type="Gene3D" id="3.40.630.30">
    <property type="match status" value="1"/>
</dbReference>
<proteinExistence type="predicted"/>
<protein>
    <recommendedName>
        <fullName evidence="1">N-acetyltransferase domain-containing protein</fullName>
    </recommendedName>
</protein>
<dbReference type="CDD" id="cd04301">
    <property type="entry name" value="NAT_SF"/>
    <property type="match status" value="1"/>
</dbReference>
<evidence type="ECO:0000313" key="2">
    <source>
        <dbReference type="EMBL" id="GLC30232.1"/>
    </source>
</evidence>
<keyword evidence="3" id="KW-1185">Reference proteome</keyword>
<dbReference type="Proteomes" id="UP001208567">
    <property type="component" value="Unassembled WGS sequence"/>
</dbReference>
<sequence>MEIIKCTFDNVPLLAKLNKELYEDENNDNIPTIDVLEERLKISMESGSRAFLFMENCEIVGYALVKIQTSPYYLSHFFICKNKRRNHLGTIAFNQLMNTLNTDSIDLDVFCWNHRGQEFWKSLGFKERCIIMRKCK</sequence>
<accession>A0ABQ5N4T7</accession>
<name>A0ABQ5N4T7_9CLOT</name>
<dbReference type="InterPro" id="IPR000182">
    <property type="entry name" value="GNAT_dom"/>
</dbReference>
<comment type="caution">
    <text evidence="2">The sequence shown here is derived from an EMBL/GenBank/DDBJ whole genome shotgun (WGS) entry which is preliminary data.</text>
</comment>
<dbReference type="InterPro" id="IPR016181">
    <property type="entry name" value="Acyl_CoA_acyltransferase"/>
</dbReference>
<dbReference type="EMBL" id="BRXR01000001">
    <property type="protein sequence ID" value="GLC30232.1"/>
    <property type="molecule type" value="Genomic_DNA"/>
</dbReference>
<gene>
    <name evidence="2" type="ORF">bsdE14_16420</name>
</gene>
<feature type="domain" description="N-acetyltransferase" evidence="1">
    <location>
        <begin position="1"/>
        <end position="136"/>
    </location>
</feature>
<evidence type="ECO:0000259" key="1">
    <source>
        <dbReference type="PROSITE" id="PS51186"/>
    </source>
</evidence>
<dbReference type="RefSeq" id="WP_264849497.1">
    <property type="nucleotide sequence ID" value="NZ_BRXR01000001.1"/>
</dbReference>
<evidence type="ECO:0000313" key="3">
    <source>
        <dbReference type="Proteomes" id="UP001208567"/>
    </source>
</evidence>
<reference evidence="2 3" key="1">
    <citation type="journal article" date="2024" name="Int. J. Syst. Evol. Microbiol.">
        <title>Clostridium omnivorum sp. nov., isolated from anoxic soil under the treatment of reductive soil disinfestation.</title>
        <authorList>
            <person name="Ueki A."/>
            <person name="Tonouchi A."/>
            <person name="Kaku N."/>
            <person name="Honma S."/>
            <person name="Ueki K."/>
        </authorList>
    </citation>
    <scope>NUCLEOTIDE SEQUENCE [LARGE SCALE GENOMIC DNA]</scope>
    <source>
        <strain evidence="2 3">E14</strain>
    </source>
</reference>
<dbReference type="Pfam" id="PF13673">
    <property type="entry name" value="Acetyltransf_10"/>
    <property type="match status" value="1"/>
</dbReference>
<dbReference type="SUPFAM" id="SSF55729">
    <property type="entry name" value="Acyl-CoA N-acyltransferases (Nat)"/>
    <property type="match status" value="1"/>
</dbReference>
<dbReference type="PROSITE" id="PS51186">
    <property type="entry name" value="GNAT"/>
    <property type="match status" value="1"/>
</dbReference>
<organism evidence="2 3">
    <name type="scientific">Clostridium omnivorum</name>
    <dbReference type="NCBI Taxonomy" id="1604902"/>
    <lineage>
        <taxon>Bacteria</taxon>
        <taxon>Bacillati</taxon>
        <taxon>Bacillota</taxon>
        <taxon>Clostridia</taxon>
        <taxon>Eubacteriales</taxon>
        <taxon>Clostridiaceae</taxon>
        <taxon>Clostridium</taxon>
    </lineage>
</organism>